<dbReference type="InterPro" id="IPR043149">
    <property type="entry name" value="TagF_N"/>
</dbReference>
<keyword evidence="6" id="KW-0472">Membrane</keyword>
<evidence type="ECO:0000256" key="7">
    <source>
        <dbReference type="SAM" id="MobiDB-lite"/>
    </source>
</evidence>
<feature type="non-terminal residue" evidence="8">
    <location>
        <position position="1"/>
    </location>
</feature>
<dbReference type="Gene3D" id="3.40.50.11820">
    <property type="match status" value="1"/>
</dbReference>
<evidence type="ECO:0000256" key="5">
    <source>
        <dbReference type="ARBA" id="ARBA00022944"/>
    </source>
</evidence>
<dbReference type="GO" id="GO:0019350">
    <property type="term" value="P:teichoic acid biosynthetic process"/>
    <property type="evidence" value="ECO:0007669"/>
    <property type="project" value="UniProtKB-KW"/>
</dbReference>
<dbReference type="Gene3D" id="3.40.50.12580">
    <property type="match status" value="1"/>
</dbReference>
<feature type="non-terminal residue" evidence="8">
    <location>
        <position position="187"/>
    </location>
</feature>
<dbReference type="EMBL" id="JAAGMN010005672">
    <property type="protein sequence ID" value="NEE15562.1"/>
    <property type="molecule type" value="Genomic_DNA"/>
</dbReference>
<keyword evidence="3" id="KW-1003">Cell membrane</keyword>
<evidence type="ECO:0000256" key="1">
    <source>
        <dbReference type="ARBA" id="ARBA00004202"/>
    </source>
</evidence>
<evidence type="ECO:0000256" key="3">
    <source>
        <dbReference type="ARBA" id="ARBA00022475"/>
    </source>
</evidence>
<dbReference type="PANTHER" id="PTHR37316">
    <property type="entry name" value="TEICHOIC ACID GLYCEROL-PHOSPHATE PRIMASE"/>
    <property type="match status" value="1"/>
</dbReference>
<protein>
    <submittedName>
        <fullName evidence="8">CDP-glycerol:glycerophosphate glycerophosphotransferase</fullName>
    </submittedName>
</protein>
<comment type="caution">
    <text evidence="8">The sequence shown here is derived from an EMBL/GenBank/DDBJ whole genome shotgun (WGS) entry which is preliminary data.</text>
</comment>
<gene>
    <name evidence="8" type="ORF">G3M58_55000</name>
</gene>
<dbReference type="InterPro" id="IPR051612">
    <property type="entry name" value="Teichoic_Acid_Biosynth"/>
</dbReference>
<dbReference type="InterPro" id="IPR007554">
    <property type="entry name" value="Glycerophosphate_synth"/>
</dbReference>
<comment type="subcellular location">
    <subcellularLocation>
        <location evidence="1">Cell membrane</location>
        <topology evidence="1">Peripheral membrane protein</topology>
    </subcellularLocation>
</comment>
<keyword evidence="5" id="KW-0777">Teichoic acid biosynthesis</keyword>
<dbReference type="GO" id="GO:0005886">
    <property type="term" value="C:plasma membrane"/>
    <property type="evidence" value="ECO:0007669"/>
    <property type="project" value="UniProtKB-SubCell"/>
</dbReference>
<reference evidence="8" key="1">
    <citation type="submission" date="2020-01" db="EMBL/GenBank/DDBJ databases">
        <title>Insect and environment-associated Actinomycetes.</title>
        <authorList>
            <person name="Currrie C."/>
            <person name="Chevrette M."/>
            <person name="Carlson C."/>
            <person name="Stubbendieck R."/>
            <person name="Wendt-Pienkowski E."/>
        </authorList>
    </citation>
    <scope>NUCLEOTIDE SEQUENCE</scope>
    <source>
        <strain evidence="8">SID7499</strain>
    </source>
</reference>
<dbReference type="InterPro" id="IPR043148">
    <property type="entry name" value="TagF_C"/>
</dbReference>
<feature type="compositionally biased region" description="Basic and acidic residues" evidence="7">
    <location>
        <begin position="33"/>
        <end position="45"/>
    </location>
</feature>
<dbReference type="PANTHER" id="PTHR37316:SF3">
    <property type="entry name" value="TEICHOIC ACID GLYCEROL-PHOSPHATE TRANSFERASE"/>
    <property type="match status" value="1"/>
</dbReference>
<dbReference type="SUPFAM" id="SSF53756">
    <property type="entry name" value="UDP-Glycosyltransferase/glycogen phosphorylase"/>
    <property type="match status" value="1"/>
</dbReference>
<proteinExistence type="inferred from homology"/>
<dbReference type="GO" id="GO:0047355">
    <property type="term" value="F:CDP-glycerol glycerophosphotransferase activity"/>
    <property type="evidence" value="ECO:0007669"/>
    <property type="project" value="InterPro"/>
</dbReference>
<organism evidence="8">
    <name type="scientific">Streptomyces sp. SID7499</name>
    <dbReference type="NCBI Taxonomy" id="2706086"/>
    <lineage>
        <taxon>Bacteria</taxon>
        <taxon>Bacillati</taxon>
        <taxon>Actinomycetota</taxon>
        <taxon>Actinomycetes</taxon>
        <taxon>Kitasatosporales</taxon>
        <taxon>Streptomycetaceae</taxon>
        <taxon>Streptomyces</taxon>
    </lineage>
</organism>
<comment type="similarity">
    <text evidence="2">Belongs to the CDP-glycerol glycerophosphotransferase family.</text>
</comment>
<dbReference type="Pfam" id="PF04464">
    <property type="entry name" value="Glyphos_transf"/>
    <property type="match status" value="1"/>
</dbReference>
<evidence type="ECO:0000256" key="6">
    <source>
        <dbReference type="ARBA" id="ARBA00023136"/>
    </source>
</evidence>
<evidence type="ECO:0000256" key="4">
    <source>
        <dbReference type="ARBA" id="ARBA00022679"/>
    </source>
</evidence>
<feature type="region of interest" description="Disordered" evidence="7">
    <location>
        <begin position="33"/>
        <end position="52"/>
    </location>
</feature>
<keyword evidence="4 8" id="KW-0808">Transferase</keyword>
<dbReference type="AlphaFoldDB" id="A0A6G3XD86"/>
<evidence type="ECO:0000313" key="8">
    <source>
        <dbReference type="EMBL" id="NEE15562.1"/>
    </source>
</evidence>
<sequence length="187" mass="21048">VRSEHDVNTLARAYRLPEERLLRTGYPRNDALIAERDRAETEGRLPRPPLAGALGLDDHKKTVLYAPTFRGGPGKQRRTRLLLDVREFAERFGDTHTLLVRAHYLESARLPLCPPGTVVDVSRHHDVSELLALTDVLITDYSSIMFDFALLDRPVVLYAPDLEAYAAERGSYFDLREEAPGPVTATQ</sequence>
<name>A0A6G3XD86_9ACTN</name>
<evidence type="ECO:0000256" key="2">
    <source>
        <dbReference type="ARBA" id="ARBA00010488"/>
    </source>
</evidence>
<accession>A0A6G3XD86</accession>